<protein>
    <submittedName>
        <fullName evidence="2">Uncharacterized protein</fullName>
    </submittedName>
</protein>
<name>A0A1G5W3T7_9BACT</name>
<dbReference type="EMBL" id="FMXE01000005">
    <property type="protein sequence ID" value="SDA52366.1"/>
    <property type="molecule type" value="Genomic_DNA"/>
</dbReference>
<evidence type="ECO:0000313" key="2">
    <source>
        <dbReference type="EMBL" id="SDA52366.1"/>
    </source>
</evidence>
<keyword evidence="1" id="KW-1133">Transmembrane helix</keyword>
<evidence type="ECO:0000313" key="3">
    <source>
        <dbReference type="Proteomes" id="UP000198756"/>
    </source>
</evidence>
<proteinExistence type="predicted"/>
<feature type="transmembrane region" description="Helical" evidence="1">
    <location>
        <begin position="63"/>
        <end position="84"/>
    </location>
</feature>
<evidence type="ECO:0000256" key="1">
    <source>
        <dbReference type="SAM" id="Phobius"/>
    </source>
</evidence>
<dbReference type="STRING" id="279824.SAMN03080617_00871"/>
<organism evidence="2 3">
    <name type="scientific">Algoriphagus alkaliphilus</name>
    <dbReference type="NCBI Taxonomy" id="279824"/>
    <lineage>
        <taxon>Bacteria</taxon>
        <taxon>Pseudomonadati</taxon>
        <taxon>Bacteroidota</taxon>
        <taxon>Cytophagia</taxon>
        <taxon>Cytophagales</taxon>
        <taxon>Cyclobacteriaceae</taxon>
        <taxon>Algoriphagus</taxon>
    </lineage>
</organism>
<keyword evidence="1" id="KW-0472">Membrane</keyword>
<sequence length="123" mass="13770">MTGGYALKSFEVSRKLPDELVVFANDIIFCLGHDKGDLHRILVLSFKIPVFGMEKMKKGSFSALFWNYLSTPAIIFGNSAMVYFRGLFVSISMTFMSVIDPSVAVKIISIKLPLGAFENMELY</sequence>
<accession>A0A1G5W3T7</accession>
<keyword evidence="1" id="KW-0812">Transmembrane</keyword>
<keyword evidence="3" id="KW-1185">Reference proteome</keyword>
<dbReference type="AlphaFoldDB" id="A0A1G5W3T7"/>
<reference evidence="3" key="1">
    <citation type="submission" date="2016-10" db="EMBL/GenBank/DDBJ databases">
        <authorList>
            <person name="Varghese N."/>
            <person name="Submissions S."/>
        </authorList>
    </citation>
    <scope>NUCLEOTIDE SEQUENCE [LARGE SCALE GENOMIC DNA]</scope>
    <source>
        <strain evidence="3">DSM 22703</strain>
    </source>
</reference>
<dbReference type="Proteomes" id="UP000198756">
    <property type="component" value="Unassembled WGS sequence"/>
</dbReference>
<gene>
    <name evidence="2" type="ORF">SAMN03080617_00871</name>
</gene>